<dbReference type="PRINTS" id="PR00984">
    <property type="entry name" value="TRNASYNTHILE"/>
</dbReference>
<evidence type="ECO:0000313" key="14">
    <source>
        <dbReference type="Proteomes" id="UP000231019"/>
    </source>
</evidence>
<keyword evidence="9" id="KW-0479">Metal-binding</keyword>
<dbReference type="GO" id="GO:0004822">
    <property type="term" value="F:isoleucine-tRNA ligase activity"/>
    <property type="evidence" value="ECO:0007669"/>
    <property type="project" value="UniProtKB-UniRule"/>
</dbReference>
<dbReference type="PANTHER" id="PTHR42765:SF1">
    <property type="entry name" value="ISOLEUCINE--TRNA LIGASE, MITOCHONDRIAL"/>
    <property type="match status" value="1"/>
</dbReference>
<dbReference type="CDD" id="cd00818">
    <property type="entry name" value="IleRS_core"/>
    <property type="match status" value="1"/>
</dbReference>
<feature type="domain" description="Aminoacyl-tRNA synthetase class Ia" evidence="10">
    <location>
        <begin position="27"/>
        <end position="639"/>
    </location>
</feature>
<dbReference type="PANTHER" id="PTHR42765">
    <property type="entry name" value="SOLEUCYL-TRNA SYNTHETASE"/>
    <property type="match status" value="1"/>
</dbReference>
<feature type="domain" description="Zinc finger FPG/IleRS-type" evidence="11">
    <location>
        <begin position="888"/>
        <end position="918"/>
    </location>
</feature>
<feature type="domain" description="Methionyl/Valyl/Leucyl/Isoleucyl-tRNA synthetase anticodon-binding" evidence="12">
    <location>
        <begin position="682"/>
        <end position="839"/>
    </location>
</feature>
<dbReference type="Gene3D" id="1.10.10.830">
    <property type="entry name" value="Ile-tRNA synthetase CP2 domain-like"/>
    <property type="match status" value="1"/>
</dbReference>
<feature type="binding site" evidence="9">
    <location>
        <position position="894"/>
    </location>
    <ligand>
        <name>Zn(2+)</name>
        <dbReference type="ChEBI" id="CHEBI:29105"/>
    </ligand>
</feature>
<dbReference type="Pfam" id="PF00133">
    <property type="entry name" value="tRNA-synt_1"/>
    <property type="match status" value="1"/>
</dbReference>
<gene>
    <name evidence="9" type="primary">ileS</name>
    <name evidence="13" type="ORF">COW36_00430</name>
</gene>
<evidence type="ECO:0000256" key="7">
    <source>
        <dbReference type="ARBA" id="ARBA00025217"/>
    </source>
</evidence>
<dbReference type="Gene3D" id="3.90.740.10">
    <property type="entry name" value="Valyl/Leucyl/Isoleucyl-tRNA synthetase, editing domain"/>
    <property type="match status" value="1"/>
</dbReference>
<keyword evidence="9" id="KW-0862">Zinc</keyword>
<dbReference type="InterPro" id="IPR014729">
    <property type="entry name" value="Rossmann-like_a/b/a_fold"/>
</dbReference>
<accession>A0A2M7GAX8</accession>
<sequence length="926" mass="106115">MDYKQTLNLPQTSFSMRANSGQREPQLQEFWKNTNVYQKNLSFRTGSKYILHDGPPYLSSGKIHIGHALNRILKDLVVKYQTLNNHPAPMVFGYDCHGLPIEHEVTKNKKSAEEDPLTTRQACQAFALENLEGQRNNFYRLGLLGDWEKPYLTMNPRYEAAQLRVFAEMVDKGFIYKGLKPVYWSIAARTALAEAEVEYMDHTSHSIYVKMSLLESEKSKLPANLQNSAVSFVIWTTTPWTLPANLGIALNPDFEYSFVRVSSGEVLVMAEKLREDVLKTLDLQSEEILWQTEGKNLENMLCQHPFYERTSLVILGNHVTSEAGTGCVHTAPGHGMEDFIAGEKYKLGVLSPVNEKGIFTEQAPGFEGLYYEKANPVIIELLKEKQKLLFHTTFVHSFPHCWRTKTPLIYRATEQWFASVDGFRQEALEAVRGVTWVPASGQERISNMIAERSDWCISRQRSWGVPIPAFYHLESGEAILEKELILHVADLVETEGSDIWWKKEAHELLPSGYRYKDFAQQEFRKETDIMDVWFDSGSSHTSVLKVEPELQYPADLYLEGSDQHRGWFQSSLLTAIAAHGTPPYRTVLTHGFVLDGQGRKMSKSLGNTVEPQKVIEQYGADVLRLWVASVDYSSDVRVSYDILGQLAEIYKKIRNTMRFMLSNLYDFSPEKALPYAELSELDRHLLHKLQNVITQVRSSFENYAFYRFYQIMQNFCVIDLSNIYFAIVKDILYIEHPDSKLRLSVQTVLWEVLKALMGMVTPVLTHLAEDARENLPEALKQAWPESVLLADYPQANTHWSAPELAEKWEKILSARDQLNLVLEEARKAKKIGRSMEAKATLYLPAEETELLDYLQTHHELLRQVMMVSYLNFQTSATERIPEIAVIEGSKCERCWGVFESQDIGQTTEHPSLCNRCVKIVENWPSV</sequence>
<organism evidence="13 14">
    <name type="scientific">bacterium (Candidatus Blackallbacteria) CG17_big_fil_post_rev_8_21_14_2_50_48_46</name>
    <dbReference type="NCBI Taxonomy" id="2014261"/>
    <lineage>
        <taxon>Bacteria</taxon>
        <taxon>Candidatus Blackallbacteria</taxon>
    </lineage>
</organism>
<feature type="binding site" evidence="9">
    <location>
        <position position="913"/>
    </location>
    <ligand>
        <name>Zn(2+)</name>
        <dbReference type="ChEBI" id="CHEBI:29105"/>
    </ligand>
</feature>
<dbReference type="Pfam" id="PF08264">
    <property type="entry name" value="Anticodon_1"/>
    <property type="match status" value="1"/>
</dbReference>
<keyword evidence="3 9" id="KW-0547">Nucleotide-binding</keyword>
<evidence type="ECO:0000256" key="1">
    <source>
        <dbReference type="ARBA" id="ARBA00006887"/>
    </source>
</evidence>
<evidence type="ECO:0000259" key="10">
    <source>
        <dbReference type="Pfam" id="PF00133"/>
    </source>
</evidence>
<comment type="similarity">
    <text evidence="1 9">Belongs to the class-I aminoacyl-tRNA synthetase family. IleS type 1 subfamily.</text>
</comment>
<dbReference type="Gene3D" id="1.10.730.10">
    <property type="entry name" value="Isoleucyl-tRNA Synthetase, Domain 1"/>
    <property type="match status" value="1"/>
</dbReference>
<comment type="catalytic activity">
    <reaction evidence="8 9">
        <text>tRNA(Ile) + L-isoleucine + ATP = L-isoleucyl-tRNA(Ile) + AMP + diphosphate</text>
        <dbReference type="Rhea" id="RHEA:11060"/>
        <dbReference type="Rhea" id="RHEA-COMP:9666"/>
        <dbReference type="Rhea" id="RHEA-COMP:9695"/>
        <dbReference type="ChEBI" id="CHEBI:30616"/>
        <dbReference type="ChEBI" id="CHEBI:33019"/>
        <dbReference type="ChEBI" id="CHEBI:58045"/>
        <dbReference type="ChEBI" id="CHEBI:78442"/>
        <dbReference type="ChEBI" id="CHEBI:78528"/>
        <dbReference type="ChEBI" id="CHEBI:456215"/>
        <dbReference type="EC" id="6.1.1.5"/>
    </reaction>
</comment>
<evidence type="ECO:0000256" key="4">
    <source>
        <dbReference type="ARBA" id="ARBA00022840"/>
    </source>
</evidence>
<keyword evidence="6 9" id="KW-0030">Aminoacyl-tRNA synthetase</keyword>
<dbReference type="CDD" id="cd07960">
    <property type="entry name" value="Anticodon_Ia_Ile_BEm"/>
    <property type="match status" value="1"/>
</dbReference>
<dbReference type="InterPro" id="IPR010663">
    <property type="entry name" value="Znf_FPG/IleRS"/>
</dbReference>
<evidence type="ECO:0000313" key="13">
    <source>
        <dbReference type="EMBL" id="PIW19339.1"/>
    </source>
</evidence>
<dbReference type="SUPFAM" id="SSF52374">
    <property type="entry name" value="Nucleotidylyl transferase"/>
    <property type="match status" value="1"/>
</dbReference>
<dbReference type="InterPro" id="IPR023585">
    <property type="entry name" value="Ile-tRNA-ligase_type1"/>
</dbReference>
<evidence type="ECO:0000256" key="9">
    <source>
        <dbReference type="HAMAP-Rule" id="MF_02002"/>
    </source>
</evidence>
<evidence type="ECO:0000259" key="12">
    <source>
        <dbReference type="Pfam" id="PF08264"/>
    </source>
</evidence>
<dbReference type="InterPro" id="IPR033708">
    <property type="entry name" value="Anticodon_Ile_BEm"/>
</dbReference>
<evidence type="ECO:0000256" key="6">
    <source>
        <dbReference type="ARBA" id="ARBA00023146"/>
    </source>
</evidence>
<dbReference type="InterPro" id="IPR002301">
    <property type="entry name" value="Ile-tRNA-ligase"/>
</dbReference>
<comment type="function">
    <text evidence="7 9">Catalyzes the attachment of isoleucine to tRNA(Ile). As IleRS can inadvertently accommodate and process structurally similar amino acids such as valine, to avoid such errors it has two additional distinct tRNA(Ile)-dependent editing activities. One activity is designated as 'pretransfer' editing and involves the hydrolysis of activated Val-AMP. The other activity is designated 'posttransfer' editing and involves deacylation of mischarged Val-tRNA(Ile).</text>
</comment>
<evidence type="ECO:0000256" key="8">
    <source>
        <dbReference type="ARBA" id="ARBA00048359"/>
    </source>
</evidence>
<evidence type="ECO:0000256" key="2">
    <source>
        <dbReference type="ARBA" id="ARBA00022598"/>
    </source>
</evidence>
<name>A0A2M7GAX8_9BACT</name>
<comment type="caution">
    <text evidence="13">The sequence shown here is derived from an EMBL/GenBank/DDBJ whole genome shotgun (WGS) entry which is preliminary data.</text>
</comment>
<comment type="subcellular location">
    <subcellularLocation>
        <location evidence="9">Cytoplasm</location>
    </subcellularLocation>
</comment>
<dbReference type="EC" id="6.1.1.5" evidence="9"/>
<dbReference type="GO" id="GO:0002161">
    <property type="term" value="F:aminoacyl-tRNA deacylase activity"/>
    <property type="evidence" value="ECO:0007669"/>
    <property type="project" value="InterPro"/>
</dbReference>
<protein>
    <recommendedName>
        <fullName evidence="9">Isoleucine--tRNA ligase</fullName>
        <ecNumber evidence="9">6.1.1.5</ecNumber>
    </recommendedName>
    <alternativeName>
        <fullName evidence="9">Isoleucyl-tRNA synthetase</fullName>
        <shortName evidence="9">IleRS</shortName>
    </alternativeName>
</protein>
<reference evidence="13 14" key="1">
    <citation type="submission" date="2017-09" db="EMBL/GenBank/DDBJ databases">
        <title>Depth-based differentiation of microbial function through sediment-hosted aquifers and enrichment of novel symbionts in the deep terrestrial subsurface.</title>
        <authorList>
            <person name="Probst A.J."/>
            <person name="Ladd B."/>
            <person name="Jarett J.K."/>
            <person name="Geller-Mcgrath D.E."/>
            <person name="Sieber C.M."/>
            <person name="Emerson J.B."/>
            <person name="Anantharaman K."/>
            <person name="Thomas B.C."/>
            <person name="Malmstrom R."/>
            <person name="Stieglmeier M."/>
            <person name="Klingl A."/>
            <person name="Woyke T."/>
            <person name="Ryan C.M."/>
            <person name="Banfield J.F."/>
        </authorList>
    </citation>
    <scope>NUCLEOTIDE SEQUENCE [LARGE SCALE GENOMIC DNA]</scope>
    <source>
        <strain evidence="13">CG17_big_fil_post_rev_8_21_14_2_50_48_46</strain>
    </source>
</reference>
<comment type="subunit">
    <text evidence="9">Monomer.</text>
</comment>
<dbReference type="InterPro" id="IPR002300">
    <property type="entry name" value="aa-tRNA-synth_Ia"/>
</dbReference>
<dbReference type="GO" id="GO:0005829">
    <property type="term" value="C:cytosol"/>
    <property type="evidence" value="ECO:0007669"/>
    <property type="project" value="TreeGrafter"/>
</dbReference>
<feature type="binding site" evidence="9">
    <location>
        <position position="891"/>
    </location>
    <ligand>
        <name>Zn(2+)</name>
        <dbReference type="ChEBI" id="CHEBI:29105"/>
    </ligand>
</feature>
<keyword evidence="2 9" id="KW-0436">Ligase</keyword>
<dbReference type="GO" id="GO:0005524">
    <property type="term" value="F:ATP binding"/>
    <property type="evidence" value="ECO:0007669"/>
    <property type="project" value="UniProtKB-UniRule"/>
</dbReference>
<comment type="caution">
    <text evidence="9">Lacks conserved residue(s) required for the propagation of feature annotation.</text>
</comment>
<dbReference type="SUPFAM" id="SSF47323">
    <property type="entry name" value="Anticodon-binding domain of a subclass of class I aminoacyl-tRNA synthetases"/>
    <property type="match status" value="1"/>
</dbReference>
<keyword evidence="9" id="KW-0963">Cytoplasm</keyword>
<dbReference type="AlphaFoldDB" id="A0A2M7GAX8"/>
<feature type="binding site" evidence="9">
    <location>
        <position position="559"/>
    </location>
    <ligand>
        <name>L-isoleucyl-5'-AMP</name>
        <dbReference type="ChEBI" id="CHEBI:178002"/>
    </ligand>
</feature>
<dbReference type="GO" id="GO:0008270">
    <property type="term" value="F:zinc ion binding"/>
    <property type="evidence" value="ECO:0007669"/>
    <property type="project" value="UniProtKB-UniRule"/>
</dbReference>
<dbReference type="InterPro" id="IPR013155">
    <property type="entry name" value="M/V/L/I-tRNA-synth_anticd-bd"/>
</dbReference>
<dbReference type="NCBIfam" id="TIGR00392">
    <property type="entry name" value="ileS"/>
    <property type="match status" value="1"/>
</dbReference>
<dbReference type="HAMAP" id="MF_02002">
    <property type="entry name" value="Ile_tRNA_synth_type1"/>
    <property type="match status" value="1"/>
</dbReference>
<dbReference type="SUPFAM" id="SSF50677">
    <property type="entry name" value="ValRS/IleRS/LeuRS editing domain"/>
    <property type="match status" value="1"/>
</dbReference>
<dbReference type="Gene3D" id="1.10.730.20">
    <property type="match status" value="1"/>
</dbReference>
<evidence type="ECO:0000256" key="5">
    <source>
        <dbReference type="ARBA" id="ARBA00022917"/>
    </source>
</evidence>
<comment type="domain">
    <text evidence="9">IleRS has two distinct active sites: one for aminoacylation and one for editing. The misactivated valine is translocated from the active site to the editing site, which sterically excludes the correctly activated isoleucine. The single editing site contains two valyl binding pockets, one specific for each substrate (Val-AMP or Val-tRNA(Ile)).</text>
</comment>
<dbReference type="GO" id="GO:0006428">
    <property type="term" value="P:isoleucyl-tRNA aminoacylation"/>
    <property type="evidence" value="ECO:0007669"/>
    <property type="project" value="UniProtKB-UniRule"/>
</dbReference>
<comment type="cofactor">
    <cofactor evidence="9">
        <name>Zn(2+)</name>
        <dbReference type="ChEBI" id="CHEBI:29105"/>
    </cofactor>
    <text evidence="9">Binds 1 zinc ion per subunit.</text>
</comment>
<dbReference type="InterPro" id="IPR050081">
    <property type="entry name" value="Ile-tRNA_ligase"/>
</dbReference>
<dbReference type="Proteomes" id="UP000231019">
    <property type="component" value="Unassembled WGS sequence"/>
</dbReference>
<feature type="short sequence motif" description="'KMSKS' region" evidence="9">
    <location>
        <begin position="600"/>
        <end position="604"/>
    </location>
</feature>
<evidence type="ECO:0000256" key="3">
    <source>
        <dbReference type="ARBA" id="ARBA00022741"/>
    </source>
</evidence>
<dbReference type="InterPro" id="IPR009008">
    <property type="entry name" value="Val/Leu/Ile-tRNA-synth_edit"/>
</dbReference>
<evidence type="ECO:0000259" key="11">
    <source>
        <dbReference type="Pfam" id="PF06827"/>
    </source>
</evidence>
<dbReference type="InterPro" id="IPR009080">
    <property type="entry name" value="tRNAsynth_Ia_anticodon-bd"/>
</dbReference>
<dbReference type="GO" id="GO:0000049">
    <property type="term" value="F:tRNA binding"/>
    <property type="evidence" value="ECO:0007669"/>
    <property type="project" value="InterPro"/>
</dbReference>
<dbReference type="Gene3D" id="3.40.50.620">
    <property type="entry name" value="HUPs"/>
    <property type="match status" value="2"/>
</dbReference>
<dbReference type="EMBL" id="PFFQ01000004">
    <property type="protein sequence ID" value="PIW19339.1"/>
    <property type="molecule type" value="Genomic_DNA"/>
</dbReference>
<keyword evidence="5 9" id="KW-0648">Protein biosynthesis</keyword>
<dbReference type="Pfam" id="PF06827">
    <property type="entry name" value="zf-FPG_IleRS"/>
    <property type="match status" value="1"/>
</dbReference>
<feature type="binding site" evidence="9">
    <location>
        <position position="916"/>
    </location>
    <ligand>
        <name>Zn(2+)</name>
        <dbReference type="ChEBI" id="CHEBI:29105"/>
    </ligand>
</feature>
<feature type="binding site" evidence="9">
    <location>
        <position position="603"/>
    </location>
    <ligand>
        <name>ATP</name>
        <dbReference type="ChEBI" id="CHEBI:30616"/>
    </ligand>
</feature>
<proteinExistence type="inferred from homology"/>
<keyword evidence="4 9" id="KW-0067">ATP-binding</keyword>